<evidence type="ECO:0000313" key="2">
    <source>
        <dbReference type="Proteomes" id="UP001374535"/>
    </source>
</evidence>
<sequence length="106" mass="12074">MDTGIFPDNLLLLKSRNINWFTDSQQCGSCPFNSLFDKSKVAIAYLRWSHVNENKSENLLSESLRSEACSKNCGILPSKLFEFRDMDGLSKSFHDILLGIVPLRLF</sequence>
<reference evidence="1 2" key="1">
    <citation type="journal article" date="2023" name="Life. Sci Alliance">
        <title>Evolutionary insights into 3D genome organization and epigenetic landscape of Vigna mungo.</title>
        <authorList>
            <person name="Junaid A."/>
            <person name="Singh B."/>
            <person name="Bhatia S."/>
        </authorList>
    </citation>
    <scope>NUCLEOTIDE SEQUENCE [LARGE SCALE GENOMIC DNA]</scope>
    <source>
        <strain evidence="1">Urdbean</strain>
    </source>
</reference>
<name>A0AAQ3S2H7_VIGMU</name>
<evidence type="ECO:0000313" key="1">
    <source>
        <dbReference type="EMBL" id="WVZ13396.1"/>
    </source>
</evidence>
<keyword evidence="2" id="KW-1185">Reference proteome</keyword>
<dbReference type="EMBL" id="CP144697">
    <property type="protein sequence ID" value="WVZ13396.1"/>
    <property type="molecule type" value="Genomic_DNA"/>
</dbReference>
<organism evidence="1 2">
    <name type="scientific">Vigna mungo</name>
    <name type="common">Black gram</name>
    <name type="synonym">Phaseolus mungo</name>
    <dbReference type="NCBI Taxonomy" id="3915"/>
    <lineage>
        <taxon>Eukaryota</taxon>
        <taxon>Viridiplantae</taxon>
        <taxon>Streptophyta</taxon>
        <taxon>Embryophyta</taxon>
        <taxon>Tracheophyta</taxon>
        <taxon>Spermatophyta</taxon>
        <taxon>Magnoliopsida</taxon>
        <taxon>eudicotyledons</taxon>
        <taxon>Gunneridae</taxon>
        <taxon>Pentapetalae</taxon>
        <taxon>rosids</taxon>
        <taxon>fabids</taxon>
        <taxon>Fabales</taxon>
        <taxon>Fabaceae</taxon>
        <taxon>Papilionoideae</taxon>
        <taxon>50 kb inversion clade</taxon>
        <taxon>NPAAA clade</taxon>
        <taxon>indigoferoid/millettioid clade</taxon>
        <taxon>Phaseoleae</taxon>
        <taxon>Vigna</taxon>
    </lineage>
</organism>
<proteinExistence type="predicted"/>
<protein>
    <submittedName>
        <fullName evidence="1">Uncharacterized protein</fullName>
    </submittedName>
</protein>
<accession>A0AAQ3S2H7</accession>
<dbReference type="AlphaFoldDB" id="A0AAQ3S2H7"/>
<gene>
    <name evidence="1" type="ORF">V8G54_010962</name>
</gene>
<dbReference type="Proteomes" id="UP001374535">
    <property type="component" value="Chromosome 4"/>
</dbReference>